<feature type="transmembrane region" description="Helical" evidence="1">
    <location>
        <begin position="364"/>
        <end position="384"/>
    </location>
</feature>
<evidence type="ECO:0000256" key="1">
    <source>
        <dbReference type="SAM" id="Phobius"/>
    </source>
</evidence>
<organism evidence="2 3">
    <name type="scientific">Agrococcus jenensis</name>
    <dbReference type="NCBI Taxonomy" id="46353"/>
    <lineage>
        <taxon>Bacteria</taxon>
        <taxon>Bacillati</taxon>
        <taxon>Actinomycetota</taxon>
        <taxon>Actinomycetes</taxon>
        <taxon>Micrococcales</taxon>
        <taxon>Microbacteriaceae</taxon>
        <taxon>Agrococcus</taxon>
    </lineage>
</organism>
<protein>
    <submittedName>
        <fullName evidence="2">Uncharacterized protein</fullName>
    </submittedName>
</protein>
<proteinExistence type="predicted"/>
<dbReference type="RefSeq" id="WP_123696352.1">
    <property type="nucleotide sequence ID" value="NZ_RKHJ01000001.1"/>
</dbReference>
<sequence length="560" mass="56854">MASDVEGPARRDRRWARVAAAALGALALCSLGVPLLHQTLTQAAATRLSDGTLAAPDLGAVDLGGLEGGAADGGEPGDRSLVAVADGTAARVDGSAVHLTAFADGSRTESTLGLRGDVLGVALSPTADLLAAVDATGALSLFEVEGADASPLSATTVQLDDAAGAAVATSADGAYVAVAPASSQRLQLRSRGSGPAREVDLDREITAVASGPASTVYALTDNAVFVLDAAAGRVLDSAIPPSGGPTGVALVDDGAAVAVWNDAELLLLDPRSLHASARYDPADPITGAADGATDGTLMVATGGSVPRLALVELGSGATLSEIRLGTPLPTAALGHSRDPGSLLVATTQGVALGSWEASRVPWPMWWAVAASLALLAGVCVILAVRADPRALVAAAPTIAESYPAVLAVPTRELAERLTQPGLSRAPPEDAPRPGESIADRMAALSFDVVAPASEQRVVELIRSEALGTSDDTTEAAVDRILVGSTVTGGVRRHGVRVGTFVVDLSPAADDATRARFRVRWFLTTPAMVPFVGVHEEHSVALEPLRELAERLAHRLQHPDA</sequence>
<name>A0A3N2AQB4_9MICO</name>
<comment type="caution">
    <text evidence="2">The sequence shown here is derived from an EMBL/GenBank/DDBJ whole genome shotgun (WGS) entry which is preliminary data.</text>
</comment>
<accession>A0A3N2AQB4</accession>
<evidence type="ECO:0000313" key="3">
    <source>
        <dbReference type="Proteomes" id="UP000275456"/>
    </source>
</evidence>
<dbReference type="Gene3D" id="2.130.10.10">
    <property type="entry name" value="YVTN repeat-like/Quinoprotein amine dehydrogenase"/>
    <property type="match status" value="1"/>
</dbReference>
<keyword evidence="1" id="KW-0472">Membrane</keyword>
<keyword evidence="1" id="KW-1133">Transmembrane helix</keyword>
<dbReference type="InterPro" id="IPR015943">
    <property type="entry name" value="WD40/YVTN_repeat-like_dom_sf"/>
</dbReference>
<keyword evidence="1" id="KW-0812">Transmembrane</keyword>
<gene>
    <name evidence="2" type="ORF">EDD26_0608</name>
</gene>
<reference evidence="2 3" key="1">
    <citation type="submission" date="2018-11" db="EMBL/GenBank/DDBJ databases">
        <title>Sequencing the genomes of 1000 actinobacteria strains.</title>
        <authorList>
            <person name="Klenk H.-P."/>
        </authorList>
    </citation>
    <scope>NUCLEOTIDE SEQUENCE [LARGE SCALE GENOMIC DNA]</scope>
    <source>
        <strain evidence="2 3">DSM 9580</strain>
    </source>
</reference>
<keyword evidence="3" id="KW-1185">Reference proteome</keyword>
<dbReference type="InterPro" id="IPR011044">
    <property type="entry name" value="Quino_amine_DH_bsu"/>
</dbReference>
<dbReference type="EMBL" id="RKHJ01000001">
    <property type="protein sequence ID" value="ROR65243.1"/>
    <property type="molecule type" value="Genomic_DNA"/>
</dbReference>
<evidence type="ECO:0000313" key="2">
    <source>
        <dbReference type="EMBL" id="ROR65243.1"/>
    </source>
</evidence>
<dbReference type="SUPFAM" id="SSF50969">
    <property type="entry name" value="YVTN repeat-like/Quinoprotein amine dehydrogenase"/>
    <property type="match status" value="1"/>
</dbReference>
<dbReference type="Proteomes" id="UP000275456">
    <property type="component" value="Unassembled WGS sequence"/>
</dbReference>
<dbReference type="AlphaFoldDB" id="A0A3N2AQB4"/>